<accession>A0AAU8HXV0</accession>
<keyword evidence="1" id="KW-0808">Transferase</keyword>
<sequence length="206" mass="23463">MAFRVGFVGYKNSGKTHISSKLKSASVFVKTIGFSDPLYETVVAATGIPMEDFQNKEIRELPDPRLGGRSIQYALNTLGSEWGRKMMFEEIWTNRAFKNEEDDMINIFDNVRFTNELEGVRKGSKSVLFAIKNRDVKNDGSYPEKEIAKLQKQCDFVIDNTGQQFAMDTHAMTLFLDYLHVISANHLSIEEAAYCLHGVKYILPKF</sequence>
<dbReference type="GO" id="GO:0016301">
    <property type="term" value="F:kinase activity"/>
    <property type="evidence" value="ECO:0007669"/>
    <property type="project" value="UniProtKB-KW"/>
</dbReference>
<dbReference type="InterPro" id="IPR027417">
    <property type="entry name" value="P-loop_NTPase"/>
</dbReference>
<reference evidence="1" key="1">
    <citation type="submission" date="2024-03" db="EMBL/GenBank/DDBJ databases">
        <authorList>
            <person name="Chantapakul B."/>
            <person name="Wang S."/>
        </authorList>
    </citation>
    <scope>NUCLEOTIDE SEQUENCE</scope>
</reference>
<proteinExistence type="predicted"/>
<dbReference type="Gene3D" id="3.40.50.300">
    <property type="entry name" value="P-loop containing nucleotide triphosphate hydrolases"/>
    <property type="match status" value="1"/>
</dbReference>
<gene>
    <name evidence="1" type="ORF">LDCGVIBL_CDS0062</name>
</gene>
<keyword evidence="1" id="KW-0418">Kinase</keyword>
<dbReference type="EMBL" id="PP429226">
    <property type="protein sequence ID" value="XCI77420.1"/>
    <property type="molecule type" value="Genomic_DNA"/>
</dbReference>
<name>A0AAU8HXV0_9CAUD</name>
<organism evidence="1">
    <name type="scientific">Rhizobium phage LG08</name>
    <dbReference type="NCBI Taxonomy" id="3129229"/>
    <lineage>
        <taxon>Viruses</taxon>
        <taxon>Duplodnaviria</taxon>
        <taxon>Heunggongvirae</taxon>
        <taxon>Uroviricota</taxon>
        <taxon>Caudoviricetes</taxon>
    </lineage>
</organism>
<protein>
    <submittedName>
        <fullName evidence="1">Deoxynucleoside monophosphate kinase</fullName>
    </submittedName>
</protein>
<evidence type="ECO:0000313" key="1">
    <source>
        <dbReference type="EMBL" id="XCI77420.1"/>
    </source>
</evidence>